<reference evidence="4" key="1">
    <citation type="journal article" date="2014" name="Genome Biol. Evol.">
        <title>Gene Content Evolution in Discobid Mitochondria Deduced from the Phylogenetic Position and Complete Mitochondrial Genome of Tsukubamonas globosa.</title>
        <authorList>
            <person name="Kamikawa R."/>
            <person name="Kolisko M."/>
            <person name="Nishimura Y."/>
            <person name="Yabuki A."/>
            <person name="Brown M.W."/>
            <person name="Ishikawa S.A."/>
            <person name="Ishida K."/>
            <person name="Roger A.J."/>
            <person name="Hashimoto T."/>
            <person name="Inagaki Y."/>
        </authorList>
    </citation>
    <scope>NUCLEOTIDE SEQUENCE</scope>
</reference>
<sequence>MITQDSLSLLLTKIRNGFKYRNHYIIHQNTKINKDVVQLLYLHGFLRGYRLLNNNLYIYPKFNDVNPVLRSIKRVSRPGFKKYITVAALKELQISQPNFIVVSTVNGIMSHDSAIQQNLGGEFLFIVS</sequence>
<evidence type="ECO:0000313" key="4">
    <source>
        <dbReference type="EMBL" id="BAO51957.1"/>
    </source>
</evidence>
<dbReference type="GO" id="GO:0003735">
    <property type="term" value="F:structural constituent of ribosome"/>
    <property type="evidence" value="ECO:0007669"/>
    <property type="project" value="InterPro"/>
</dbReference>
<geneLocation type="mitochondrion" evidence="4"/>
<evidence type="ECO:0000256" key="1">
    <source>
        <dbReference type="ARBA" id="ARBA00006471"/>
    </source>
</evidence>
<protein>
    <submittedName>
        <fullName evidence="4">Ribosomal protein S8</fullName>
    </submittedName>
</protein>
<dbReference type="SUPFAM" id="SSF56047">
    <property type="entry name" value="Ribosomal protein S8"/>
    <property type="match status" value="1"/>
</dbReference>
<dbReference type="Gene3D" id="3.30.1490.10">
    <property type="match status" value="1"/>
</dbReference>
<keyword evidence="3" id="KW-0687">Ribonucleoprotein</keyword>
<dbReference type="InterPro" id="IPR035987">
    <property type="entry name" value="Ribosomal_uS8_sf"/>
</dbReference>
<name>W8VY32_9EUKA</name>
<accession>W8VY32</accession>
<dbReference type="Pfam" id="PF00410">
    <property type="entry name" value="Ribosomal_S8"/>
    <property type="match status" value="1"/>
</dbReference>
<proteinExistence type="inferred from homology"/>
<dbReference type="GO" id="GO:0005840">
    <property type="term" value="C:ribosome"/>
    <property type="evidence" value="ECO:0007669"/>
    <property type="project" value="UniProtKB-KW"/>
</dbReference>
<dbReference type="RefSeq" id="YP_009004115.1">
    <property type="nucleotide sequence ID" value="NC_023545.1"/>
</dbReference>
<dbReference type="GeneID" id="18490798"/>
<dbReference type="InterPro" id="IPR000630">
    <property type="entry name" value="Ribosomal_uS8"/>
</dbReference>
<evidence type="ECO:0000256" key="3">
    <source>
        <dbReference type="ARBA" id="ARBA00023274"/>
    </source>
</evidence>
<dbReference type="EMBL" id="AB854048">
    <property type="protein sequence ID" value="BAO51957.1"/>
    <property type="molecule type" value="Genomic_DNA"/>
</dbReference>
<dbReference type="AlphaFoldDB" id="W8VY32"/>
<evidence type="ECO:0000256" key="2">
    <source>
        <dbReference type="ARBA" id="ARBA00022980"/>
    </source>
</evidence>
<comment type="similarity">
    <text evidence="1">Belongs to the universal ribosomal protein uS8 family.</text>
</comment>
<dbReference type="Gene3D" id="3.30.1370.30">
    <property type="match status" value="1"/>
</dbReference>
<keyword evidence="4" id="KW-0496">Mitochondrion</keyword>
<dbReference type="GO" id="GO:0006412">
    <property type="term" value="P:translation"/>
    <property type="evidence" value="ECO:0007669"/>
    <property type="project" value="InterPro"/>
</dbReference>
<keyword evidence="2 4" id="KW-0689">Ribosomal protein</keyword>
<dbReference type="GO" id="GO:1990904">
    <property type="term" value="C:ribonucleoprotein complex"/>
    <property type="evidence" value="ECO:0007669"/>
    <property type="project" value="UniProtKB-KW"/>
</dbReference>
<dbReference type="PANTHER" id="PTHR11758">
    <property type="entry name" value="40S RIBOSOMAL PROTEIN S15A"/>
    <property type="match status" value="1"/>
</dbReference>
<gene>
    <name evidence="4" type="primary">rps8</name>
</gene>
<organism evidence="4">
    <name type="scientific">Tsukubamonas globosa</name>
    <dbReference type="NCBI Taxonomy" id="875863"/>
    <lineage>
        <taxon>Eukaryota</taxon>
        <taxon>Discoba</taxon>
        <taxon>Tsukubamonadida</taxon>
        <taxon>Tsukubamonadidae</taxon>
        <taxon>Tsukubamonas</taxon>
    </lineage>
</organism>